<evidence type="ECO:0000313" key="2">
    <source>
        <dbReference type="Proteomes" id="UP000324800"/>
    </source>
</evidence>
<gene>
    <name evidence="1" type="ORF">EZS28_001859</name>
</gene>
<dbReference type="AlphaFoldDB" id="A0A5J4X7V8"/>
<accession>A0A5J4X7V8</accession>
<dbReference type="Proteomes" id="UP000324800">
    <property type="component" value="Unassembled WGS sequence"/>
</dbReference>
<sequence>MNSKEIDLEGPKVFSKQGKIGSMINIHRRKKANIVKIKTIGNIEINTTTQKGTGRDVELASSPRPAKDSEFLAIPHIGHARVEKKDVQKKNLT</sequence>
<name>A0A5J4X7V8_9EUKA</name>
<protein>
    <submittedName>
        <fullName evidence="1">Uncharacterized protein</fullName>
    </submittedName>
</protein>
<dbReference type="EMBL" id="SNRW01000210">
    <property type="protein sequence ID" value="KAA6402609.1"/>
    <property type="molecule type" value="Genomic_DNA"/>
</dbReference>
<organism evidence="1 2">
    <name type="scientific">Streblomastix strix</name>
    <dbReference type="NCBI Taxonomy" id="222440"/>
    <lineage>
        <taxon>Eukaryota</taxon>
        <taxon>Metamonada</taxon>
        <taxon>Preaxostyla</taxon>
        <taxon>Oxymonadida</taxon>
        <taxon>Streblomastigidae</taxon>
        <taxon>Streblomastix</taxon>
    </lineage>
</organism>
<evidence type="ECO:0000313" key="1">
    <source>
        <dbReference type="EMBL" id="KAA6402609.1"/>
    </source>
</evidence>
<reference evidence="1 2" key="1">
    <citation type="submission" date="2019-03" db="EMBL/GenBank/DDBJ databases">
        <title>Single cell metagenomics reveals metabolic interactions within the superorganism composed of flagellate Streblomastix strix and complex community of Bacteroidetes bacteria on its surface.</title>
        <authorList>
            <person name="Treitli S.C."/>
            <person name="Kolisko M."/>
            <person name="Husnik F."/>
            <person name="Keeling P."/>
            <person name="Hampl V."/>
        </authorList>
    </citation>
    <scope>NUCLEOTIDE SEQUENCE [LARGE SCALE GENOMIC DNA]</scope>
    <source>
        <strain evidence="1">ST1C</strain>
    </source>
</reference>
<proteinExistence type="predicted"/>
<comment type="caution">
    <text evidence="1">The sequence shown here is derived from an EMBL/GenBank/DDBJ whole genome shotgun (WGS) entry which is preliminary data.</text>
</comment>